<name>A0A8H7CD91_9AGAR</name>
<protein>
    <submittedName>
        <fullName evidence="3">F-box domain-containing protein</fullName>
    </submittedName>
</protein>
<dbReference type="Pfam" id="PF12937">
    <property type="entry name" value="F-box-like"/>
    <property type="match status" value="1"/>
</dbReference>
<dbReference type="SUPFAM" id="SSF52047">
    <property type="entry name" value="RNI-like"/>
    <property type="match status" value="1"/>
</dbReference>
<dbReference type="EMBL" id="JACAZI010000031">
    <property type="protein sequence ID" value="KAF7332950.1"/>
    <property type="molecule type" value="Genomic_DNA"/>
</dbReference>
<dbReference type="InterPro" id="IPR036047">
    <property type="entry name" value="F-box-like_dom_sf"/>
</dbReference>
<dbReference type="Proteomes" id="UP000620124">
    <property type="component" value="Unassembled WGS sequence"/>
</dbReference>
<feature type="domain" description="F-box" evidence="2">
    <location>
        <begin position="39"/>
        <end position="84"/>
    </location>
</feature>
<keyword evidence="1" id="KW-0732">Signal</keyword>
<dbReference type="Gene3D" id="1.20.1280.50">
    <property type="match status" value="1"/>
</dbReference>
<keyword evidence="4" id="KW-1185">Reference proteome</keyword>
<dbReference type="CDD" id="cd09917">
    <property type="entry name" value="F-box_SF"/>
    <property type="match status" value="1"/>
</dbReference>
<evidence type="ECO:0000256" key="1">
    <source>
        <dbReference type="SAM" id="SignalP"/>
    </source>
</evidence>
<dbReference type="PROSITE" id="PS50181">
    <property type="entry name" value="FBOX"/>
    <property type="match status" value="1"/>
</dbReference>
<dbReference type="AlphaFoldDB" id="A0A8H7CD91"/>
<dbReference type="InterPro" id="IPR032675">
    <property type="entry name" value="LRR_dom_sf"/>
</dbReference>
<comment type="caution">
    <text evidence="3">The sequence shown here is derived from an EMBL/GenBank/DDBJ whole genome shotgun (WGS) entry which is preliminary data.</text>
</comment>
<dbReference type="InterPro" id="IPR001810">
    <property type="entry name" value="F-box_dom"/>
</dbReference>
<reference evidence="3" key="1">
    <citation type="submission" date="2020-05" db="EMBL/GenBank/DDBJ databases">
        <title>Mycena genomes resolve the evolution of fungal bioluminescence.</title>
        <authorList>
            <person name="Tsai I.J."/>
        </authorList>
    </citation>
    <scope>NUCLEOTIDE SEQUENCE</scope>
    <source>
        <strain evidence="3">CCC161011</strain>
    </source>
</reference>
<evidence type="ECO:0000313" key="3">
    <source>
        <dbReference type="EMBL" id="KAF7332950.1"/>
    </source>
</evidence>
<evidence type="ECO:0000313" key="4">
    <source>
        <dbReference type="Proteomes" id="UP000620124"/>
    </source>
</evidence>
<accession>A0A8H7CD91</accession>
<gene>
    <name evidence="3" type="ORF">MVEN_02400900</name>
</gene>
<feature type="chain" id="PRO_5034873361" evidence="1">
    <location>
        <begin position="18"/>
        <end position="423"/>
    </location>
</feature>
<sequence length="423" mass="46976">MLLSFLRSLVCLPSSYADYDPLGTIESLPWPTASFPRPLGPITRLPPELVHLIISCVDSTMLATCSLVCSRWNAPARARMFSRLSISMSNADRFGRLFVPPSRVTFGSHVREIELDDSILGDFWASHVLPRFVADFPHLSTLTLFGTVPASPFLPSAFEVVTHLEFNCVSNSRLATSPDRLASFISTFPRLERLKLTQENGPYVNFRGLSASSIRPPPNLHRVDLDNPVLLPWITSATPQACHRGYPPRYLACSLRHLSTSLHTLELILSDPDVGESFLKQNHLDVTTQLHTLRIQADHSQAAQILLKILSYIDTSCLHEISLDFAIPYLDSPVLTLLPWSALDAALAALPSLRRLMVVKVLVSPQGWRSRINQRMVLLDAVHSMPLCRDFGFGVGLGAADLNSRPPSRAAGSRRYLTDLHTF</sequence>
<organism evidence="3 4">
    <name type="scientific">Mycena venus</name>
    <dbReference type="NCBI Taxonomy" id="2733690"/>
    <lineage>
        <taxon>Eukaryota</taxon>
        <taxon>Fungi</taxon>
        <taxon>Dikarya</taxon>
        <taxon>Basidiomycota</taxon>
        <taxon>Agaricomycotina</taxon>
        <taxon>Agaricomycetes</taxon>
        <taxon>Agaricomycetidae</taxon>
        <taxon>Agaricales</taxon>
        <taxon>Marasmiineae</taxon>
        <taxon>Mycenaceae</taxon>
        <taxon>Mycena</taxon>
    </lineage>
</organism>
<dbReference type="SUPFAM" id="SSF81383">
    <property type="entry name" value="F-box domain"/>
    <property type="match status" value="1"/>
</dbReference>
<evidence type="ECO:0000259" key="2">
    <source>
        <dbReference type="PROSITE" id="PS50181"/>
    </source>
</evidence>
<dbReference type="Gene3D" id="3.80.10.10">
    <property type="entry name" value="Ribonuclease Inhibitor"/>
    <property type="match status" value="1"/>
</dbReference>
<proteinExistence type="predicted"/>
<dbReference type="OrthoDB" id="5292610at2759"/>
<feature type="signal peptide" evidence="1">
    <location>
        <begin position="1"/>
        <end position="17"/>
    </location>
</feature>